<gene>
    <name evidence="6" type="ORF">METZ01_LOCUS159163</name>
</gene>
<feature type="region of interest" description="Disordered" evidence="3">
    <location>
        <begin position="1"/>
        <end position="20"/>
    </location>
</feature>
<keyword evidence="2" id="KW-0436">Ligase</keyword>
<name>A0A382AXY5_9ZZZZ</name>
<evidence type="ECO:0000256" key="3">
    <source>
        <dbReference type="SAM" id="MobiDB-lite"/>
    </source>
</evidence>
<evidence type="ECO:0000259" key="5">
    <source>
        <dbReference type="Pfam" id="PF13193"/>
    </source>
</evidence>
<dbReference type="PROSITE" id="PS00455">
    <property type="entry name" value="AMP_BINDING"/>
    <property type="match status" value="1"/>
</dbReference>
<proteinExistence type="inferred from homology"/>
<dbReference type="InterPro" id="IPR045851">
    <property type="entry name" value="AMP-bd_C_sf"/>
</dbReference>
<dbReference type="PANTHER" id="PTHR43201">
    <property type="entry name" value="ACYL-COA SYNTHETASE"/>
    <property type="match status" value="1"/>
</dbReference>
<organism evidence="6">
    <name type="scientific">marine metagenome</name>
    <dbReference type="NCBI Taxonomy" id="408172"/>
    <lineage>
        <taxon>unclassified sequences</taxon>
        <taxon>metagenomes</taxon>
        <taxon>ecological metagenomes</taxon>
    </lineage>
</organism>
<sequence length="537" mass="59625">MAAHLEKSHTFGPTTPTTRDITTGDLLKEAAKECPDQLAIITGVNEIEKRRHWTYAELYDQAQVAAYAILENFEPGERISVWAPNIPEWVILEFASALAGTILVTVNPSYQPNELAYVLKQSKSAGIFLLTEYRGNPMIKHVEKIQHECSDLRKIIRFDEWDEFLATGHESEKSLPIVSPSDPTMIQYTSGTTGFPKGALLHHRGLVNNGADTLDRMGVEKNEVWVTTMPLFHTGGCVLCVLGAVSKRATQILVEQFDPGLVLELSETYGSNAMLGVPAMLIAMIEHPDFSSRDLSAIRTVCSGGSTVPAALVKRFEKELGALFTIVFGQTECSPVASMTRTDDTVEDKANTIGSPMPNVEVKITDPESGKTLPINTIGEYCTRGYHVMHEYFEMQDATSDAIDCDSWLHTGDLCSMDERGYCSVEGRLKDMIIRGGENIYPKEIEELLFQHTTVGEVAIVGLPDDRLGEIVGAFLRVTPGETINKEELFIYLREHLSPQKTPAHWFEVSEFPMTGSGKIQKFVLQQEWQEGKHTPI</sequence>
<dbReference type="Pfam" id="PF13193">
    <property type="entry name" value="AMP-binding_C"/>
    <property type="match status" value="1"/>
</dbReference>
<feature type="compositionally biased region" description="Low complexity" evidence="3">
    <location>
        <begin position="10"/>
        <end position="20"/>
    </location>
</feature>
<dbReference type="GO" id="GO:0006631">
    <property type="term" value="P:fatty acid metabolic process"/>
    <property type="evidence" value="ECO:0007669"/>
    <property type="project" value="TreeGrafter"/>
</dbReference>
<dbReference type="AlphaFoldDB" id="A0A382AXY5"/>
<comment type="similarity">
    <text evidence="1">Belongs to the ATP-dependent AMP-binding enzyme family.</text>
</comment>
<dbReference type="Gene3D" id="3.30.300.30">
    <property type="match status" value="1"/>
</dbReference>
<accession>A0A382AXY5</accession>
<reference evidence="6" key="1">
    <citation type="submission" date="2018-05" db="EMBL/GenBank/DDBJ databases">
        <authorList>
            <person name="Lanie J.A."/>
            <person name="Ng W.-L."/>
            <person name="Kazmierczak K.M."/>
            <person name="Andrzejewski T.M."/>
            <person name="Davidsen T.M."/>
            <person name="Wayne K.J."/>
            <person name="Tettelin H."/>
            <person name="Glass J.I."/>
            <person name="Rusch D."/>
            <person name="Podicherti R."/>
            <person name="Tsui H.-C.T."/>
            <person name="Winkler M.E."/>
        </authorList>
    </citation>
    <scope>NUCLEOTIDE SEQUENCE</scope>
</reference>
<evidence type="ECO:0000313" key="6">
    <source>
        <dbReference type="EMBL" id="SVB06309.1"/>
    </source>
</evidence>
<dbReference type="SUPFAM" id="SSF56801">
    <property type="entry name" value="Acetyl-CoA synthetase-like"/>
    <property type="match status" value="1"/>
</dbReference>
<dbReference type="Pfam" id="PF00501">
    <property type="entry name" value="AMP-binding"/>
    <property type="match status" value="1"/>
</dbReference>
<evidence type="ECO:0008006" key="7">
    <source>
        <dbReference type="Google" id="ProtNLM"/>
    </source>
</evidence>
<dbReference type="GO" id="GO:0031956">
    <property type="term" value="F:medium-chain fatty acid-CoA ligase activity"/>
    <property type="evidence" value="ECO:0007669"/>
    <property type="project" value="TreeGrafter"/>
</dbReference>
<dbReference type="Gene3D" id="3.40.50.12780">
    <property type="entry name" value="N-terminal domain of ligase-like"/>
    <property type="match status" value="1"/>
</dbReference>
<evidence type="ECO:0000256" key="1">
    <source>
        <dbReference type="ARBA" id="ARBA00006432"/>
    </source>
</evidence>
<protein>
    <recommendedName>
        <fullName evidence="7">AMP-dependent synthetase/ligase domain-containing protein</fullName>
    </recommendedName>
</protein>
<evidence type="ECO:0000259" key="4">
    <source>
        <dbReference type="Pfam" id="PF00501"/>
    </source>
</evidence>
<feature type="domain" description="AMP-binding enzyme C-terminal" evidence="5">
    <location>
        <begin position="444"/>
        <end position="519"/>
    </location>
</feature>
<dbReference type="PANTHER" id="PTHR43201:SF5">
    <property type="entry name" value="MEDIUM-CHAIN ACYL-COA LIGASE ACSF2, MITOCHONDRIAL"/>
    <property type="match status" value="1"/>
</dbReference>
<dbReference type="InterPro" id="IPR042099">
    <property type="entry name" value="ANL_N_sf"/>
</dbReference>
<feature type="domain" description="AMP-dependent synthetase/ligase" evidence="4">
    <location>
        <begin position="28"/>
        <end position="393"/>
    </location>
</feature>
<dbReference type="InterPro" id="IPR025110">
    <property type="entry name" value="AMP-bd_C"/>
</dbReference>
<dbReference type="InterPro" id="IPR020845">
    <property type="entry name" value="AMP-binding_CS"/>
</dbReference>
<dbReference type="EMBL" id="UINC01027300">
    <property type="protein sequence ID" value="SVB06309.1"/>
    <property type="molecule type" value="Genomic_DNA"/>
</dbReference>
<dbReference type="InterPro" id="IPR000873">
    <property type="entry name" value="AMP-dep_synth/lig_dom"/>
</dbReference>
<evidence type="ECO:0000256" key="2">
    <source>
        <dbReference type="ARBA" id="ARBA00022598"/>
    </source>
</evidence>